<evidence type="ECO:0000256" key="1">
    <source>
        <dbReference type="SAM" id="MobiDB-lite"/>
    </source>
</evidence>
<feature type="compositionally biased region" description="Basic and acidic residues" evidence="1">
    <location>
        <begin position="307"/>
        <end position="335"/>
    </location>
</feature>
<dbReference type="Proteomes" id="UP001295684">
    <property type="component" value="Unassembled WGS sequence"/>
</dbReference>
<organism evidence="2 3">
    <name type="scientific">Euplotes crassus</name>
    <dbReference type="NCBI Taxonomy" id="5936"/>
    <lineage>
        <taxon>Eukaryota</taxon>
        <taxon>Sar</taxon>
        <taxon>Alveolata</taxon>
        <taxon>Ciliophora</taxon>
        <taxon>Intramacronucleata</taxon>
        <taxon>Spirotrichea</taxon>
        <taxon>Hypotrichia</taxon>
        <taxon>Euplotida</taxon>
        <taxon>Euplotidae</taxon>
        <taxon>Moneuplotes</taxon>
    </lineage>
</organism>
<sequence>MIPSAKVGIYKPHGDGRDSYIMTNNGGFCTTHPHNYNPNYTKNNGLFQHRLGNKANVAIYQRDGGGRDSYIFDTNGGFTNQTFTNTTFWDTLRDGNYNSIKHKYSSSSRGRNSNSSSREDHLLSMNWYNAKEVCRLIEAKKYQIKQSKRLSQPKKYFTIEAKSCGNYAKSVSQFIRNVEGRKTQSPKSKIRKDSKRGVFNHCSLDGGRENKTLLLKALVDTTEDDTNRENVKEAYLPCTKSKKHANVGQLIKHNYQSLEKFDLARINNLSSDQACGSGNRYAVRKLLTSSKKRIAREHLDMYSSYGQKREEASCTKGSRKTDKLMPTMKLKDSSKLPKKSYSIKSINRKRRNSKRRGSKLLMDKSLSKLQLHKWKRFLKEKKDKKNFS</sequence>
<feature type="region of interest" description="Disordered" evidence="1">
    <location>
        <begin position="306"/>
        <end position="339"/>
    </location>
</feature>
<keyword evidence="3" id="KW-1185">Reference proteome</keyword>
<evidence type="ECO:0000313" key="3">
    <source>
        <dbReference type="Proteomes" id="UP001295684"/>
    </source>
</evidence>
<name>A0AAD1UCJ1_EUPCR</name>
<reference evidence="2" key="1">
    <citation type="submission" date="2023-07" db="EMBL/GenBank/DDBJ databases">
        <authorList>
            <consortium name="AG Swart"/>
            <person name="Singh M."/>
            <person name="Singh A."/>
            <person name="Seah K."/>
            <person name="Emmerich C."/>
        </authorList>
    </citation>
    <scope>NUCLEOTIDE SEQUENCE</scope>
    <source>
        <strain evidence="2">DP1</strain>
    </source>
</reference>
<accession>A0AAD1UCJ1</accession>
<comment type="caution">
    <text evidence="2">The sequence shown here is derived from an EMBL/GenBank/DDBJ whole genome shotgun (WGS) entry which is preliminary data.</text>
</comment>
<proteinExistence type="predicted"/>
<gene>
    <name evidence="2" type="ORF">ECRASSUSDP1_LOCUS7620</name>
</gene>
<protein>
    <submittedName>
        <fullName evidence="2">Uncharacterized protein</fullName>
    </submittedName>
</protein>
<dbReference type="AlphaFoldDB" id="A0AAD1UCJ1"/>
<evidence type="ECO:0000313" key="2">
    <source>
        <dbReference type="EMBL" id="CAI2366347.1"/>
    </source>
</evidence>
<dbReference type="EMBL" id="CAMPGE010007430">
    <property type="protein sequence ID" value="CAI2366347.1"/>
    <property type="molecule type" value="Genomic_DNA"/>
</dbReference>